<dbReference type="STRING" id="1346286.SAMN05444362_101115"/>
<dbReference type="SUPFAM" id="SSF55729">
    <property type="entry name" value="Acyl-CoA N-acyltransferases (Nat)"/>
    <property type="match status" value="1"/>
</dbReference>
<evidence type="ECO:0000313" key="2">
    <source>
        <dbReference type="EMBL" id="SHE33998.1"/>
    </source>
</evidence>
<gene>
    <name evidence="2" type="ORF">SAMN05444362_101115</name>
</gene>
<proteinExistence type="predicted"/>
<dbReference type="InterPro" id="IPR016181">
    <property type="entry name" value="Acyl_CoA_acyltransferase"/>
</dbReference>
<name>A0A1M4SP82_9BACT</name>
<dbReference type="PROSITE" id="PS51186">
    <property type="entry name" value="GNAT"/>
    <property type="match status" value="1"/>
</dbReference>
<dbReference type="Proteomes" id="UP000184480">
    <property type="component" value="Unassembled WGS sequence"/>
</dbReference>
<dbReference type="EMBL" id="FQUC01000001">
    <property type="protein sequence ID" value="SHE33998.1"/>
    <property type="molecule type" value="Genomic_DNA"/>
</dbReference>
<keyword evidence="3" id="KW-1185">Reference proteome</keyword>
<protein>
    <submittedName>
        <fullName evidence="2">Protein N-acetyltransferase, RimJ/RimL family</fullName>
    </submittedName>
</protein>
<dbReference type="OrthoDB" id="9788916at2"/>
<dbReference type="InterPro" id="IPR000182">
    <property type="entry name" value="GNAT_dom"/>
</dbReference>
<dbReference type="PANTHER" id="PTHR43792:SF1">
    <property type="entry name" value="N-ACETYLTRANSFERASE DOMAIN-CONTAINING PROTEIN"/>
    <property type="match status" value="1"/>
</dbReference>
<dbReference type="Gene3D" id="3.40.630.30">
    <property type="match status" value="1"/>
</dbReference>
<feature type="domain" description="N-acetyltransferase" evidence="1">
    <location>
        <begin position="1"/>
        <end position="172"/>
    </location>
</feature>
<dbReference type="PANTHER" id="PTHR43792">
    <property type="entry name" value="GNAT FAMILY, PUTATIVE (AFU_ORTHOLOGUE AFUA_3G00765)-RELATED-RELATED"/>
    <property type="match status" value="1"/>
</dbReference>
<dbReference type="RefSeq" id="WP_062175230.1">
    <property type="nucleotide sequence ID" value="NZ_BBXL01000001.1"/>
</dbReference>
<organism evidence="2 3">
    <name type="scientific">Dysgonomonas macrotermitis</name>
    <dbReference type="NCBI Taxonomy" id="1346286"/>
    <lineage>
        <taxon>Bacteria</taxon>
        <taxon>Pseudomonadati</taxon>
        <taxon>Bacteroidota</taxon>
        <taxon>Bacteroidia</taxon>
        <taxon>Bacteroidales</taxon>
        <taxon>Dysgonomonadaceae</taxon>
        <taxon>Dysgonomonas</taxon>
    </lineage>
</organism>
<keyword evidence="2" id="KW-0808">Transferase</keyword>
<reference evidence="3" key="1">
    <citation type="submission" date="2016-11" db="EMBL/GenBank/DDBJ databases">
        <authorList>
            <person name="Varghese N."/>
            <person name="Submissions S."/>
        </authorList>
    </citation>
    <scope>NUCLEOTIDE SEQUENCE [LARGE SCALE GENOMIC DNA]</scope>
    <source>
        <strain evidence="3">DSM 27370</strain>
    </source>
</reference>
<dbReference type="GO" id="GO:0016747">
    <property type="term" value="F:acyltransferase activity, transferring groups other than amino-acyl groups"/>
    <property type="evidence" value="ECO:0007669"/>
    <property type="project" value="InterPro"/>
</dbReference>
<dbReference type="CDD" id="cd04301">
    <property type="entry name" value="NAT_SF"/>
    <property type="match status" value="1"/>
</dbReference>
<dbReference type="Pfam" id="PF13302">
    <property type="entry name" value="Acetyltransf_3"/>
    <property type="match status" value="1"/>
</dbReference>
<dbReference type="AlphaFoldDB" id="A0A1M4SP82"/>
<sequence>MEYFLKSERLGFTYWNDEFLHYAIDLWGNPQVSRFVVSEGVFSEADIKERLLLEIKNKRLYGIQYYPVFLLEGDIFVGCCGLRPYDTGKSVCEFGFYFKPEYWGKGFAQEAGMKVIEYALDTLNISNIYAGHNPNNKASERALKKLGFEYIEDTFYEPTGLYHPLYMLKQKKIFDKEL</sequence>
<dbReference type="InterPro" id="IPR051531">
    <property type="entry name" value="N-acetyltransferase"/>
</dbReference>
<evidence type="ECO:0000259" key="1">
    <source>
        <dbReference type="PROSITE" id="PS51186"/>
    </source>
</evidence>
<accession>A0A1M4SP82</accession>
<evidence type="ECO:0000313" key="3">
    <source>
        <dbReference type="Proteomes" id="UP000184480"/>
    </source>
</evidence>